<gene>
    <name evidence="1" type="ORF">Tci_092806</name>
</gene>
<dbReference type="EMBL" id="BKCJ010017335">
    <property type="protein sequence ID" value="GEV20829.1"/>
    <property type="molecule type" value="Genomic_DNA"/>
</dbReference>
<dbReference type="AlphaFoldDB" id="A0A699GRK0"/>
<name>A0A699GRK0_TANCI</name>
<proteinExistence type="predicted"/>
<accession>A0A699GRK0</accession>
<evidence type="ECO:0000313" key="1">
    <source>
        <dbReference type="EMBL" id="GEV20829.1"/>
    </source>
</evidence>
<organism evidence="1">
    <name type="scientific">Tanacetum cinerariifolium</name>
    <name type="common">Dalmatian daisy</name>
    <name type="synonym">Chrysanthemum cinerariifolium</name>
    <dbReference type="NCBI Taxonomy" id="118510"/>
    <lineage>
        <taxon>Eukaryota</taxon>
        <taxon>Viridiplantae</taxon>
        <taxon>Streptophyta</taxon>
        <taxon>Embryophyta</taxon>
        <taxon>Tracheophyta</taxon>
        <taxon>Spermatophyta</taxon>
        <taxon>Magnoliopsida</taxon>
        <taxon>eudicotyledons</taxon>
        <taxon>Gunneridae</taxon>
        <taxon>Pentapetalae</taxon>
        <taxon>asterids</taxon>
        <taxon>campanulids</taxon>
        <taxon>Asterales</taxon>
        <taxon>Asteraceae</taxon>
        <taxon>Asteroideae</taxon>
        <taxon>Anthemideae</taxon>
        <taxon>Anthemidinae</taxon>
        <taxon>Tanacetum</taxon>
    </lineage>
</organism>
<protein>
    <submittedName>
        <fullName evidence="1">Uncharacterized protein</fullName>
    </submittedName>
</protein>
<sequence length="83" mass="9477">MSFVQIASWDWGEECGKCECDRKDRVRKSGGRLLGKMHSKISLAGNSVLRISKLLQTNSLESSQMFEERAKKYQALKHPDSIF</sequence>
<reference evidence="1" key="1">
    <citation type="journal article" date="2019" name="Sci. Rep.">
        <title>Draft genome of Tanacetum cinerariifolium, the natural source of mosquito coil.</title>
        <authorList>
            <person name="Yamashiro T."/>
            <person name="Shiraishi A."/>
            <person name="Satake H."/>
            <person name="Nakayama K."/>
        </authorList>
    </citation>
    <scope>NUCLEOTIDE SEQUENCE</scope>
</reference>
<comment type="caution">
    <text evidence="1">The sequence shown here is derived from an EMBL/GenBank/DDBJ whole genome shotgun (WGS) entry which is preliminary data.</text>
</comment>